<dbReference type="Proteomes" id="UP000595598">
    <property type="component" value="Segment"/>
</dbReference>
<proteinExistence type="predicted"/>
<gene>
    <name evidence="1" type="ORF">GROOT_36</name>
</gene>
<evidence type="ECO:0000313" key="4">
    <source>
        <dbReference type="Proteomes" id="UP000595598"/>
    </source>
</evidence>
<dbReference type="EMBL" id="MW021765">
    <property type="protein sequence ID" value="QPX75295.1"/>
    <property type="molecule type" value="Genomic_DNA"/>
</dbReference>
<evidence type="ECO:0000313" key="3">
    <source>
        <dbReference type="Proteomes" id="UP000324081"/>
    </source>
</evidence>
<accession>A0A5B9NCY8</accession>
<evidence type="ECO:0000313" key="1">
    <source>
        <dbReference type="EMBL" id="QEG12017.1"/>
    </source>
</evidence>
<keyword evidence="3" id="KW-1185">Reference proteome</keyword>
<evidence type="ECO:0000313" key="2">
    <source>
        <dbReference type="EMBL" id="QPX75295.1"/>
    </source>
</evidence>
<name>A0A5B9NCY8_9CAUD</name>
<sequence length="96" mass="10599">MPAASGYYCSINQSGANAMNTKTIADTIKIAQVKPHIVSRHLINLSRLCMADYVAKPLENGLDGEIGAIYFRAAHGIEEIHMYEQMAECFCIYGDE</sequence>
<dbReference type="EMBL" id="MN013076">
    <property type="protein sequence ID" value="QEG12017.1"/>
    <property type="molecule type" value="Genomic_DNA"/>
</dbReference>
<evidence type="ECO:0008006" key="5">
    <source>
        <dbReference type="Google" id="ProtNLM"/>
    </source>
</evidence>
<organism evidence="1 3">
    <name type="scientific">Klebsiella phage vB_KpnS_IMGroot</name>
    <dbReference type="NCBI Taxonomy" id="2591375"/>
    <lineage>
        <taxon>Viruses</taxon>
        <taxon>Duplodnaviria</taxon>
        <taxon>Heunggongvirae</taxon>
        <taxon>Uroviricota</taxon>
        <taxon>Caudoviricetes</taxon>
        <taxon>Drexlerviridae</taxon>
        <taxon>Webervirus</taxon>
        <taxon>Webervirus IMGroot</taxon>
    </lineage>
</organism>
<dbReference type="Proteomes" id="UP000324081">
    <property type="component" value="Segment"/>
</dbReference>
<protein>
    <recommendedName>
        <fullName evidence="5">Major tail protein</fullName>
    </recommendedName>
</protein>
<reference evidence="1 3" key="1">
    <citation type="submission" date="2019-04" db="EMBL/GenBank/DDBJ databases">
        <authorList>
            <person name="Meek T."/>
            <person name="Sharma R."/>
            <person name="Thurgood T.L."/>
            <person name="Atkinson A.D."/>
            <person name="Fairholm J."/>
            <person name="Brown O."/>
            <person name="Loertscher E."/>
            <person name="Arens D.K."/>
            <person name="Kruger J.L."/>
            <person name="Johnson L."/>
            <person name="Thompson D.W."/>
            <person name="Walker J."/>
            <person name="Casjens S."/>
            <person name="Grose J.H."/>
        </authorList>
    </citation>
    <scope>NUCLEOTIDE SEQUENCE [LARGE SCALE GENOMIC DNA]</scope>
</reference>
<reference evidence="2 4" key="2">
    <citation type="submission" date="2020-09" db="EMBL/GenBank/DDBJ databases">
        <authorList>
            <person name="Meek T."/>
            <person name="Sharma R."/>
            <person name="Thurgood T.L."/>
            <person name="Atkinson A.D."/>
            <person name="Fairholm J."/>
            <person name="Brown O.T."/>
            <person name="Loertscher E."/>
            <person name="Arens D.K."/>
            <person name="Kruger J.L."/>
            <person name="Johnson L."/>
            <person name="Thompson D.W."/>
            <person name="Walker J."/>
            <person name="Casjens S.R."/>
            <person name="Grose J.H."/>
        </authorList>
    </citation>
    <scope>NUCLEOTIDE SEQUENCE [LARGE SCALE GENOMIC DNA]</scope>
</reference>